<dbReference type="SUPFAM" id="SSF52833">
    <property type="entry name" value="Thioredoxin-like"/>
    <property type="match status" value="1"/>
</dbReference>
<dbReference type="PROSITE" id="PS51257">
    <property type="entry name" value="PROKAR_LIPOPROTEIN"/>
    <property type="match status" value="1"/>
</dbReference>
<evidence type="ECO:0000313" key="3">
    <source>
        <dbReference type="Proteomes" id="UP001176468"/>
    </source>
</evidence>
<dbReference type="Pfam" id="PF13462">
    <property type="entry name" value="Thioredoxin_4"/>
    <property type="match status" value="1"/>
</dbReference>
<name>A0ABT8ZZS0_9SPHN</name>
<accession>A0ABT8ZZS0</accession>
<evidence type="ECO:0000259" key="1">
    <source>
        <dbReference type="Pfam" id="PF13462"/>
    </source>
</evidence>
<dbReference type="Gene3D" id="3.40.30.10">
    <property type="entry name" value="Glutaredoxin"/>
    <property type="match status" value="1"/>
</dbReference>
<gene>
    <name evidence="2" type="ORF">Q5H94_12120</name>
</gene>
<keyword evidence="3" id="KW-1185">Reference proteome</keyword>
<evidence type="ECO:0000313" key="2">
    <source>
        <dbReference type="EMBL" id="MDO7843071.1"/>
    </source>
</evidence>
<sequence>MKVRFAVAIVAALVLGACKPSGNGSGGATSAPVAAVKAPAGQDWTETVATTPEGGYRMGNPNAPIKLIEYGSRTCPVCGLFGREGFEPLKNKYVSTGKVSFEFREYLVHGQPDFPAALLGRCGGTGPFFAILEQMYQEQQPVEEKMTNAEGQALFQKLQGAKGTDVAKAWADHLGYVDFVKQRGIPEAKARACLNDQKDLDAIFKIMAEGDKKGVTGTPSFFINDEKNSAVSWEQLEPALKAAGA</sequence>
<feature type="domain" description="Thioredoxin-like fold" evidence="1">
    <location>
        <begin position="54"/>
        <end position="241"/>
    </location>
</feature>
<dbReference type="EMBL" id="JAUQSZ010000008">
    <property type="protein sequence ID" value="MDO7843071.1"/>
    <property type="molecule type" value="Genomic_DNA"/>
</dbReference>
<protein>
    <submittedName>
        <fullName evidence="2">Thioredoxin domain-containing protein</fullName>
    </submittedName>
</protein>
<dbReference type="RefSeq" id="WP_304561532.1">
    <property type="nucleotide sequence ID" value="NZ_JAUQSZ010000008.1"/>
</dbReference>
<dbReference type="InterPro" id="IPR036249">
    <property type="entry name" value="Thioredoxin-like_sf"/>
</dbReference>
<dbReference type="Gene3D" id="1.10.40.110">
    <property type="match status" value="1"/>
</dbReference>
<proteinExistence type="predicted"/>
<dbReference type="InterPro" id="IPR012336">
    <property type="entry name" value="Thioredoxin-like_fold"/>
</dbReference>
<organism evidence="2 3">
    <name type="scientific">Sphingomonas immobilis</name>
    <dbReference type="NCBI Taxonomy" id="3063997"/>
    <lineage>
        <taxon>Bacteria</taxon>
        <taxon>Pseudomonadati</taxon>
        <taxon>Pseudomonadota</taxon>
        <taxon>Alphaproteobacteria</taxon>
        <taxon>Sphingomonadales</taxon>
        <taxon>Sphingomonadaceae</taxon>
        <taxon>Sphingomonas</taxon>
    </lineage>
</organism>
<comment type="caution">
    <text evidence="2">The sequence shown here is derived from an EMBL/GenBank/DDBJ whole genome shotgun (WGS) entry which is preliminary data.</text>
</comment>
<dbReference type="Proteomes" id="UP001176468">
    <property type="component" value="Unassembled WGS sequence"/>
</dbReference>
<reference evidence="2" key="1">
    <citation type="submission" date="2023-07" db="EMBL/GenBank/DDBJ databases">
        <authorList>
            <person name="Kim M.K."/>
        </authorList>
    </citation>
    <scope>NUCLEOTIDE SEQUENCE</scope>
    <source>
        <strain evidence="2">CA1-15</strain>
    </source>
</reference>